<feature type="region of interest" description="Disordered" evidence="1">
    <location>
        <begin position="19"/>
        <end position="38"/>
    </location>
</feature>
<dbReference type="OrthoDB" id="2686965at2759"/>
<dbReference type="EMBL" id="KN833766">
    <property type="protein sequence ID" value="KIK20344.1"/>
    <property type="molecule type" value="Genomic_DNA"/>
</dbReference>
<reference evidence="3" key="2">
    <citation type="submission" date="2015-01" db="EMBL/GenBank/DDBJ databases">
        <title>Evolutionary Origins and Diversification of the Mycorrhizal Mutualists.</title>
        <authorList>
            <consortium name="DOE Joint Genome Institute"/>
            <consortium name="Mycorrhizal Genomics Consortium"/>
            <person name="Kohler A."/>
            <person name="Kuo A."/>
            <person name="Nagy L.G."/>
            <person name="Floudas D."/>
            <person name="Copeland A."/>
            <person name="Barry K.W."/>
            <person name="Cichocki N."/>
            <person name="Veneault-Fourrey C."/>
            <person name="LaButti K."/>
            <person name="Lindquist E.A."/>
            <person name="Lipzen A."/>
            <person name="Lundell T."/>
            <person name="Morin E."/>
            <person name="Murat C."/>
            <person name="Riley R."/>
            <person name="Ohm R."/>
            <person name="Sun H."/>
            <person name="Tunlid A."/>
            <person name="Henrissat B."/>
            <person name="Grigoriev I.V."/>
            <person name="Hibbett D.S."/>
            <person name="Martin F."/>
        </authorList>
    </citation>
    <scope>NUCLEOTIDE SEQUENCE [LARGE SCALE GENOMIC DNA]</scope>
    <source>
        <strain evidence="3">441</strain>
    </source>
</reference>
<protein>
    <submittedName>
        <fullName evidence="2">Unplaced genomic scaffold scaffold_82, whole genome shotgun sequence</fullName>
    </submittedName>
</protein>
<evidence type="ECO:0000256" key="1">
    <source>
        <dbReference type="SAM" id="MobiDB-lite"/>
    </source>
</evidence>
<evidence type="ECO:0000313" key="2">
    <source>
        <dbReference type="EMBL" id="KIK20344.1"/>
    </source>
</evidence>
<dbReference type="STRING" id="765257.A0A0C9Z262"/>
<sequence length="254" mass="28308">MPKDYPSVQFWDQEDWDKYLESPKGQTSKRGTMGFLEDKDSNPPSCEMAKAIHKLLHGGWVELMHWELAPPSWGQLSASAHQFIHTLMENTYPDFKLTNNRWKLDYLTSTTYPAWQKGMLDDNGKWKQKKGKGFKIEDNENDNNGDSTDKVGMKWKALVCKSEAGPGKCFKGEHTEEDNSPPSDMSTTPFESSAMVLPAAIHTTDTTCDMEVLSPFSDGLCDCVEESIQCNLDADPSAMSINPLATLALAASKA</sequence>
<dbReference type="HOGENOM" id="CLU_069664_0_0_1"/>
<feature type="region of interest" description="Disordered" evidence="1">
    <location>
        <begin position="169"/>
        <end position="189"/>
    </location>
</feature>
<feature type="compositionally biased region" description="Polar residues" evidence="1">
    <location>
        <begin position="180"/>
        <end position="189"/>
    </location>
</feature>
<accession>A0A0C9Z262</accession>
<dbReference type="AlphaFoldDB" id="A0A0C9Z262"/>
<gene>
    <name evidence="2" type="ORF">PISMIDRAFT_13025</name>
</gene>
<reference evidence="2 3" key="1">
    <citation type="submission" date="2014-04" db="EMBL/GenBank/DDBJ databases">
        <authorList>
            <consortium name="DOE Joint Genome Institute"/>
            <person name="Kuo A."/>
            <person name="Kohler A."/>
            <person name="Costa M.D."/>
            <person name="Nagy L.G."/>
            <person name="Floudas D."/>
            <person name="Copeland A."/>
            <person name="Barry K.W."/>
            <person name="Cichocki N."/>
            <person name="Veneault-Fourrey C."/>
            <person name="LaButti K."/>
            <person name="Lindquist E.A."/>
            <person name="Lipzen A."/>
            <person name="Lundell T."/>
            <person name="Morin E."/>
            <person name="Murat C."/>
            <person name="Sun H."/>
            <person name="Tunlid A."/>
            <person name="Henrissat B."/>
            <person name="Grigoriev I.V."/>
            <person name="Hibbett D.S."/>
            <person name="Martin F."/>
            <person name="Nordberg H.P."/>
            <person name="Cantor M.N."/>
            <person name="Hua S.X."/>
        </authorList>
    </citation>
    <scope>NUCLEOTIDE SEQUENCE [LARGE SCALE GENOMIC DNA]</scope>
    <source>
        <strain evidence="2 3">441</strain>
    </source>
</reference>
<name>A0A0C9Z262_9AGAM</name>
<dbReference type="Proteomes" id="UP000054018">
    <property type="component" value="Unassembled WGS sequence"/>
</dbReference>
<evidence type="ECO:0000313" key="3">
    <source>
        <dbReference type="Proteomes" id="UP000054018"/>
    </source>
</evidence>
<keyword evidence="3" id="KW-1185">Reference proteome</keyword>
<organism evidence="2 3">
    <name type="scientific">Pisolithus microcarpus 441</name>
    <dbReference type="NCBI Taxonomy" id="765257"/>
    <lineage>
        <taxon>Eukaryota</taxon>
        <taxon>Fungi</taxon>
        <taxon>Dikarya</taxon>
        <taxon>Basidiomycota</taxon>
        <taxon>Agaricomycotina</taxon>
        <taxon>Agaricomycetes</taxon>
        <taxon>Agaricomycetidae</taxon>
        <taxon>Boletales</taxon>
        <taxon>Sclerodermatineae</taxon>
        <taxon>Pisolithaceae</taxon>
        <taxon>Pisolithus</taxon>
    </lineage>
</organism>
<proteinExistence type="predicted"/>